<dbReference type="InterPro" id="IPR053203">
    <property type="entry name" value="Cisplatin_resist-associated"/>
</dbReference>
<feature type="compositionally biased region" description="Polar residues" evidence="1">
    <location>
        <begin position="31"/>
        <end position="42"/>
    </location>
</feature>
<sequence length="176" mass="18931">MSSEYIRMGRGGAGNMISREEIQKKEEDLEAQQSEATGSANQLAADQAAAPPPGEYKHMGRGGAGNWFQPSELAAQGATITDTVSITPTPEPAIETQRPVSLRPWRGRGGAGNFAPDSEEAQAAEKEELERNQRQQQLEEADVRASVDSTLSKPSQAHLKTGEKGWDVTGWKEAGL</sequence>
<reference evidence="2" key="1">
    <citation type="submission" date="2015-10" db="EMBL/GenBank/DDBJ databases">
        <authorList>
            <person name="Regsiter A."/>
            <person name="william w."/>
        </authorList>
    </citation>
    <scope>NUCLEOTIDE SEQUENCE</scope>
    <source>
        <strain evidence="2">Montdore</strain>
    </source>
</reference>
<dbReference type="AlphaFoldDB" id="A0A292PP36"/>
<proteinExistence type="predicted"/>
<protein>
    <submittedName>
        <fullName evidence="2">Uncharacterized protein</fullName>
    </submittedName>
</protein>
<dbReference type="InterPro" id="IPR022024">
    <property type="entry name" value="DUF3602"/>
</dbReference>
<accession>A0A292PP36</accession>
<feature type="compositionally biased region" description="Basic and acidic residues" evidence="1">
    <location>
        <begin position="123"/>
        <end position="133"/>
    </location>
</feature>
<dbReference type="PANTHER" id="PTHR34693:SF5">
    <property type="match status" value="1"/>
</dbReference>
<keyword evidence="3" id="KW-1185">Reference proteome</keyword>
<dbReference type="Proteomes" id="UP001412239">
    <property type="component" value="Unassembled WGS sequence"/>
</dbReference>
<dbReference type="EMBL" id="LN891127">
    <property type="protein sequence ID" value="CUS08531.1"/>
    <property type="molecule type" value="Genomic_DNA"/>
</dbReference>
<feature type="region of interest" description="Disordered" evidence="1">
    <location>
        <begin position="1"/>
        <end position="69"/>
    </location>
</feature>
<evidence type="ECO:0000313" key="3">
    <source>
        <dbReference type="Proteomes" id="UP001412239"/>
    </source>
</evidence>
<dbReference type="PANTHER" id="PTHR34693">
    <property type="entry name" value="PROTEIN PAR32"/>
    <property type="match status" value="1"/>
</dbReference>
<gene>
    <name evidence="2" type="ORF">GSTUAT00007374001</name>
</gene>
<feature type="compositionally biased region" description="Basic and acidic residues" evidence="1">
    <location>
        <begin position="18"/>
        <end position="27"/>
    </location>
</feature>
<feature type="region of interest" description="Disordered" evidence="1">
    <location>
        <begin position="85"/>
        <end position="176"/>
    </location>
</feature>
<organism evidence="2 3">
    <name type="scientific">Tuber aestivum</name>
    <name type="common">summer truffle</name>
    <dbReference type="NCBI Taxonomy" id="59557"/>
    <lineage>
        <taxon>Eukaryota</taxon>
        <taxon>Fungi</taxon>
        <taxon>Dikarya</taxon>
        <taxon>Ascomycota</taxon>
        <taxon>Pezizomycotina</taxon>
        <taxon>Pezizomycetes</taxon>
        <taxon>Pezizales</taxon>
        <taxon>Tuberaceae</taxon>
        <taxon>Tuber</taxon>
    </lineage>
</organism>
<dbReference type="Pfam" id="PF12223">
    <property type="entry name" value="DUF3602"/>
    <property type="match status" value="2"/>
</dbReference>
<evidence type="ECO:0000256" key="1">
    <source>
        <dbReference type="SAM" id="MobiDB-lite"/>
    </source>
</evidence>
<evidence type="ECO:0000313" key="2">
    <source>
        <dbReference type="EMBL" id="CUS08531.1"/>
    </source>
</evidence>
<name>A0A292PP36_9PEZI</name>